<dbReference type="GO" id="GO:0022857">
    <property type="term" value="F:transmembrane transporter activity"/>
    <property type="evidence" value="ECO:0007669"/>
    <property type="project" value="InterPro"/>
</dbReference>
<feature type="transmembrane region" description="Helical" evidence="8">
    <location>
        <begin position="74"/>
        <end position="92"/>
    </location>
</feature>
<evidence type="ECO:0000313" key="10">
    <source>
        <dbReference type="Proteomes" id="UP000002725"/>
    </source>
</evidence>
<dbReference type="STRING" id="290512.Paes_0801"/>
<dbReference type="RefSeq" id="WP_012505384.1">
    <property type="nucleotide sequence ID" value="NC_011059.1"/>
</dbReference>
<dbReference type="AlphaFoldDB" id="B4S710"/>
<dbReference type="InterPro" id="IPR038377">
    <property type="entry name" value="Na/Glc_symporter_sf"/>
</dbReference>
<feature type="transmembrane region" description="Helical" evidence="8">
    <location>
        <begin position="119"/>
        <end position="141"/>
    </location>
</feature>
<keyword evidence="3" id="KW-0813">Transport</keyword>
<evidence type="ECO:0000256" key="5">
    <source>
        <dbReference type="ARBA" id="ARBA00022989"/>
    </source>
</evidence>
<dbReference type="PANTHER" id="PTHR48086">
    <property type="entry name" value="SODIUM/PROLINE SYMPORTER-RELATED"/>
    <property type="match status" value="1"/>
</dbReference>
<evidence type="ECO:0000256" key="3">
    <source>
        <dbReference type="ARBA" id="ARBA00022448"/>
    </source>
</evidence>
<dbReference type="InterPro" id="IPR050277">
    <property type="entry name" value="Sodium:Solute_Symporter"/>
</dbReference>
<dbReference type="InterPro" id="IPR001734">
    <property type="entry name" value="Na/solute_symporter"/>
</dbReference>
<accession>B4S710</accession>
<evidence type="ECO:0000313" key="9">
    <source>
        <dbReference type="EMBL" id="ACF45847.1"/>
    </source>
</evidence>
<comment type="similarity">
    <text evidence="2 7">Belongs to the sodium:solute symporter (SSF) (TC 2.A.21) family.</text>
</comment>
<feature type="transmembrane region" description="Helical" evidence="8">
    <location>
        <begin position="6"/>
        <end position="24"/>
    </location>
</feature>
<dbReference type="EMBL" id="CP001108">
    <property type="protein sequence ID" value="ACF45847.1"/>
    <property type="molecule type" value="Genomic_DNA"/>
</dbReference>
<evidence type="ECO:0000256" key="4">
    <source>
        <dbReference type="ARBA" id="ARBA00022692"/>
    </source>
</evidence>
<dbReference type="GO" id="GO:0005886">
    <property type="term" value="C:plasma membrane"/>
    <property type="evidence" value="ECO:0007669"/>
    <property type="project" value="TreeGrafter"/>
</dbReference>
<feature type="transmembrane region" description="Helical" evidence="8">
    <location>
        <begin position="391"/>
        <end position="413"/>
    </location>
</feature>
<evidence type="ECO:0000256" key="2">
    <source>
        <dbReference type="ARBA" id="ARBA00006434"/>
    </source>
</evidence>
<feature type="transmembrane region" description="Helical" evidence="8">
    <location>
        <begin position="453"/>
        <end position="472"/>
    </location>
</feature>
<evidence type="ECO:0000256" key="6">
    <source>
        <dbReference type="ARBA" id="ARBA00023136"/>
    </source>
</evidence>
<dbReference type="Gene3D" id="1.20.1730.10">
    <property type="entry name" value="Sodium/glucose cotransporter"/>
    <property type="match status" value="1"/>
</dbReference>
<feature type="transmembrane region" description="Helical" evidence="8">
    <location>
        <begin position="420"/>
        <end position="441"/>
    </location>
</feature>
<dbReference type="Pfam" id="PF00474">
    <property type="entry name" value="SSF"/>
    <property type="match status" value="1"/>
</dbReference>
<dbReference type="PROSITE" id="PS50283">
    <property type="entry name" value="NA_SOLUT_SYMP_3"/>
    <property type="match status" value="1"/>
</dbReference>
<sequence length="487" mass="52616">MSSVDYVIFGIYLAVTLSIGFYHFRHNKGEEDYFVGNRNMKPSHVGLSIVATDVGGGFSIGLGGAGFLMGLSGAWLLFTGLVGAWLSAILVIPKIKKIDRAHGLMTYPDFLRLRYDKRVALTAALISGIGYLGFTGAQMLAGAKLASATFLQHNPFNMEPILFSLLIIAVVTIVYTVAGGLKAVIYTDTIQWIILLVGLIVVTIPVTLQAIGGFEVMKATLPQSHFSLTALSLATFINWMITIIPIWFIAMTLYQRMYACRSAEDAKKAWYIAGLFEYPIMAFAGVFLGMCARVVFPEADPEMAMPMLIRDILPAGVTGIIIAAYFSAIMSTADSCMMASSGNFTSDLLKPFLQKRLKANPDSLRLSMVVTLFVGVAAAVLAARFTTVLNAILYTYSFMVSGLFIPTAGALFWKKSSSNGALAAMAGGGTLTLLLMTKIITLPAPLDKLGLDSTIYGIGLSALLFLIISPLFPDHIKEQHAHAHRQN</sequence>
<keyword evidence="6 8" id="KW-0472">Membrane</keyword>
<feature type="transmembrane region" description="Helical" evidence="8">
    <location>
        <begin position="275"/>
        <end position="296"/>
    </location>
</feature>
<feature type="transmembrane region" description="Helical" evidence="8">
    <location>
        <begin position="308"/>
        <end position="328"/>
    </location>
</feature>
<organism evidence="9 10">
    <name type="scientific">Prosthecochloris aestuarii (strain DSM 271 / SK 413)</name>
    <dbReference type="NCBI Taxonomy" id="290512"/>
    <lineage>
        <taxon>Bacteria</taxon>
        <taxon>Pseudomonadati</taxon>
        <taxon>Chlorobiota</taxon>
        <taxon>Chlorobiia</taxon>
        <taxon>Chlorobiales</taxon>
        <taxon>Chlorobiaceae</taxon>
        <taxon>Prosthecochloris</taxon>
    </lineage>
</organism>
<reference evidence="9" key="1">
    <citation type="submission" date="2008-06" db="EMBL/GenBank/DDBJ databases">
        <title>Complete sequence of chromosome of Prosthecochloris aestuarii DSM 271.</title>
        <authorList>
            <consortium name="US DOE Joint Genome Institute"/>
            <person name="Lucas S."/>
            <person name="Copeland A."/>
            <person name="Lapidus A."/>
            <person name="Glavina del Rio T."/>
            <person name="Dalin E."/>
            <person name="Tice H."/>
            <person name="Bruce D."/>
            <person name="Goodwin L."/>
            <person name="Pitluck S."/>
            <person name="Schmutz J."/>
            <person name="Larimer F."/>
            <person name="Land M."/>
            <person name="Hauser L."/>
            <person name="Kyrpides N."/>
            <person name="Anderson I."/>
            <person name="Liu Z."/>
            <person name="Li T."/>
            <person name="Zhao F."/>
            <person name="Overmann J."/>
            <person name="Bryant D.A."/>
            <person name="Richardson P."/>
        </authorList>
    </citation>
    <scope>NUCLEOTIDE SEQUENCE [LARGE SCALE GENOMIC DNA]</scope>
    <source>
        <strain evidence="9">DSM 271</strain>
    </source>
</reference>
<dbReference type="HOGENOM" id="CLU_018808_15_3_10"/>
<feature type="transmembrane region" description="Helical" evidence="8">
    <location>
        <begin position="161"/>
        <end position="185"/>
    </location>
</feature>
<dbReference type="KEGG" id="paa:Paes_0801"/>
<gene>
    <name evidence="9" type="ordered locus">Paes_0801</name>
</gene>
<feature type="transmembrane region" description="Helical" evidence="8">
    <location>
        <begin position="45"/>
        <end position="68"/>
    </location>
</feature>
<keyword evidence="10" id="KW-1185">Reference proteome</keyword>
<dbReference type="CDD" id="cd10322">
    <property type="entry name" value="SLC5sbd"/>
    <property type="match status" value="1"/>
</dbReference>
<evidence type="ECO:0000256" key="7">
    <source>
        <dbReference type="RuleBase" id="RU362091"/>
    </source>
</evidence>
<feature type="transmembrane region" description="Helical" evidence="8">
    <location>
        <begin position="231"/>
        <end position="254"/>
    </location>
</feature>
<keyword evidence="4 8" id="KW-0812">Transmembrane</keyword>
<keyword evidence="5 8" id="KW-1133">Transmembrane helix</keyword>
<name>B4S710_PROA2</name>
<protein>
    <submittedName>
        <fullName evidence="9">SSS sodium solute transporter superfamily</fullName>
    </submittedName>
</protein>
<evidence type="ECO:0000256" key="8">
    <source>
        <dbReference type="SAM" id="Phobius"/>
    </source>
</evidence>
<comment type="subcellular location">
    <subcellularLocation>
        <location evidence="1">Membrane</location>
        <topology evidence="1">Multi-pass membrane protein</topology>
    </subcellularLocation>
</comment>
<dbReference type="PANTHER" id="PTHR48086:SF7">
    <property type="entry name" value="SODIUM-SOLUTE SYMPORTER-RELATED"/>
    <property type="match status" value="1"/>
</dbReference>
<feature type="transmembrane region" description="Helical" evidence="8">
    <location>
        <begin position="364"/>
        <end position="385"/>
    </location>
</feature>
<evidence type="ECO:0000256" key="1">
    <source>
        <dbReference type="ARBA" id="ARBA00004141"/>
    </source>
</evidence>
<dbReference type="eggNOG" id="COG0591">
    <property type="taxonomic scope" value="Bacteria"/>
</dbReference>
<dbReference type="Proteomes" id="UP000002725">
    <property type="component" value="Chromosome"/>
</dbReference>
<feature type="transmembrane region" description="Helical" evidence="8">
    <location>
        <begin position="192"/>
        <end position="211"/>
    </location>
</feature>
<proteinExistence type="inferred from homology"/>